<protein>
    <submittedName>
        <fullName evidence="1">Cysteine-rich CPXCG</fullName>
    </submittedName>
</protein>
<dbReference type="InterPro" id="IPR025990">
    <property type="entry name" value="zinc_ribbon_bacterial"/>
</dbReference>
<dbReference type="EMBL" id="CADCXN010000049">
    <property type="protein sequence ID" value="CAA9890398.1"/>
    <property type="molecule type" value="Genomic_DNA"/>
</dbReference>
<name>A0A8S0Y9N7_9GAMM</name>
<dbReference type="PIRSF" id="PIRSF037225">
    <property type="entry name" value="UCP037225"/>
    <property type="match status" value="1"/>
</dbReference>
<evidence type="ECO:0000313" key="2">
    <source>
        <dbReference type="Proteomes" id="UP000494216"/>
    </source>
</evidence>
<proteinExistence type="predicted"/>
<organism evidence="1 2">
    <name type="scientific">Candidatus Methylobacter favarea</name>
    <dbReference type="NCBI Taxonomy" id="2707345"/>
    <lineage>
        <taxon>Bacteria</taxon>
        <taxon>Pseudomonadati</taxon>
        <taxon>Pseudomonadota</taxon>
        <taxon>Gammaproteobacteria</taxon>
        <taxon>Methylococcales</taxon>
        <taxon>Methylococcaceae</taxon>
        <taxon>Methylobacter</taxon>
    </lineage>
</organism>
<dbReference type="Pfam" id="PF14255">
    <property type="entry name" value="Zn_ribbon_21"/>
    <property type="match status" value="1"/>
</dbReference>
<dbReference type="InterPro" id="IPR017143">
    <property type="entry name" value="UCP037225"/>
</dbReference>
<dbReference type="Proteomes" id="UP000494216">
    <property type="component" value="Unassembled WGS sequence"/>
</dbReference>
<dbReference type="AlphaFoldDB" id="A0A8S0Y9N7"/>
<dbReference type="RefSeq" id="WP_174625334.1">
    <property type="nucleotide sequence ID" value="NZ_CADCXN010000049.1"/>
</dbReference>
<comment type="caution">
    <text evidence="1">The sequence shown here is derived from an EMBL/GenBank/DDBJ whole genome shotgun (WGS) entry which is preliminary data.</text>
</comment>
<gene>
    <name evidence="1" type="ORF">METHB2_210030</name>
</gene>
<keyword evidence="2" id="KW-1185">Reference proteome</keyword>
<evidence type="ECO:0000313" key="1">
    <source>
        <dbReference type="EMBL" id="CAA9890398.1"/>
    </source>
</evidence>
<accession>A0A8S0Y9N7</accession>
<sequence length="63" mass="7046">MNYQEEIIIVCPYCGESINVVVDTSSGTQEYYEDCQVCCAPILFTVSLDEAGELCLEAKRDDE</sequence>
<reference evidence="1 2" key="1">
    <citation type="submission" date="2020-02" db="EMBL/GenBank/DDBJ databases">
        <authorList>
            <person name="Hogendoorn C."/>
        </authorList>
    </citation>
    <scope>NUCLEOTIDE SEQUENCE [LARGE SCALE GENOMIC DNA]</scope>
    <source>
        <strain evidence="1">METHB21</strain>
    </source>
</reference>